<sequence length="232" mass="27352">MRKQVNQYTLLVLILSLVIIGWKNPEKEIEKQNNGIVVKPLQTKTKSLVYHEVKDYGIWKKAFDDFFAKREKSGELSYEVGVLEDDPNTVYVFNTWKSENHYKEFKKDKELEEKMQEAGVIGPPKFLLLNKIEGTNLIDKKITGIIYHEVEDYDKWKHVFDDFERTRKEFKELSYEVGTINGDSKWIYVMNQWDNLQDYQTFVNDNKLKEAMTHAGVIGKPVFLVFKPKEKG</sequence>
<dbReference type="RefSeq" id="WP_121344545.1">
    <property type="nucleotide sequence ID" value="NZ_RBLG01000001.1"/>
</dbReference>
<evidence type="ECO:0000313" key="1">
    <source>
        <dbReference type="EMBL" id="RKS55784.1"/>
    </source>
</evidence>
<dbReference type="Proteomes" id="UP000276282">
    <property type="component" value="Unassembled WGS sequence"/>
</dbReference>
<dbReference type="OrthoDB" id="1329448at2"/>
<dbReference type="AlphaFoldDB" id="A0A495PXA3"/>
<accession>A0A495PXA3</accession>
<evidence type="ECO:0008006" key="3">
    <source>
        <dbReference type="Google" id="ProtNLM"/>
    </source>
</evidence>
<organism evidence="1 2">
    <name type="scientific">Gillisia mitskevichiae</name>
    <dbReference type="NCBI Taxonomy" id="270921"/>
    <lineage>
        <taxon>Bacteria</taxon>
        <taxon>Pseudomonadati</taxon>
        <taxon>Bacteroidota</taxon>
        <taxon>Flavobacteriia</taxon>
        <taxon>Flavobacteriales</taxon>
        <taxon>Flavobacteriaceae</taxon>
        <taxon>Gillisia</taxon>
    </lineage>
</organism>
<keyword evidence="2" id="KW-1185">Reference proteome</keyword>
<protein>
    <recommendedName>
        <fullName evidence="3">ABM domain-containing protein</fullName>
    </recommendedName>
</protein>
<gene>
    <name evidence="1" type="ORF">BC962_0754</name>
</gene>
<comment type="caution">
    <text evidence="1">The sequence shown here is derived from an EMBL/GenBank/DDBJ whole genome shotgun (WGS) entry which is preliminary data.</text>
</comment>
<evidence type="ECO:0000313" key="2">
    <source>
        <dbReference type="Proteomes" id="UP000276282"/>
    </source>
</evidence>
<dbReference type="InterPro" id="IPR011008">
    <property type="entry name" value="Dimeric_a/b-barrel"/>
</dbReference>
<reference evidence="1 2" key="1">
    <citation type="submission" date="2018-10" db="EMBL/GenBank/DDBJ databases">
        <title>Genomic Encyclopedia of Archaeal and Bacterial Type Strains, Phase II (KMG-II): from individual species to whole genera.</title>
        <authorList>
            <person name="Goeker M."/>
        </authorList>
    </citation>
    <scope>NUCLEOTIDE SEQUENCE [LARGE SCALE GENOMIC DNA]</scope>
    <source>
        <strain evidence="1 2">DSM 19839</strain>
    </source>
</reference>
<dbReference type="SUPFAM" id="SSF54909">
    <property type="entry name" value="Dimeric alpha+beta barrel"/>
    <property type="match status" value="1"/>
</dbReference>
<dbReference type="EMBL" id="RBLG01000001">
    <property type="protein sequence ID" value="RKS55784.1"/>
    <property type="molecule type" value="Genomic_DNA"/>
</dbReference>
<dbReference type="Gene3D" id="3.30.70.100">
    <property type="match status" value="1"/>
</dbReference>
<name>A0A495PXA3_9FLAO</name>
<proteinExistence type="predicted"/>